<keyword evidence="2" id="KW-0808">Transferase</keyword>
<evidence type="ECO:0000256" key="4">
    <source>
        <dbReference type="ARBA" id="ARBA00022824"/>
    </source>
</evidence>
<feature type="transmembrane region" description="Helical" evidence="8">
    <location>
        <begin position="116"/>
        <end position="137"/>
    </location>
</feature>
<evidence type="ECO:0000256" key="5">
    <source>
        <dbReference type="ARBA" id="ARBA00022989"/>
    </source>
</evidence>
<evidence type="ECO:0000313" key="10">
    <source>
        <dbReference type="RefSeq" id="XP_031425929.1"/>
    </source>
</evidence>
<dbReference type="InterPro" id="IPR049941">
    <property type="entry name" value="LPLAT_7/PORCN-like"/>
</dbReference>
<dbReference type="Proteomes" id="UP000515152">
    <property type="component" value="Chromosome 7"/>
</dbReference>
<feature type="transmembrane region" description="Helical" evidence="8">
    <location>
        <begin position="81"/>
        <end position="107"/>
    </location>
</feature>
<accession>A0A6P8FJ02</accession>
<comment type="subcellular location">
    <subcellularLocation>
        <location evidence="1">Endoplasmic reticulum membrane</location>
        <topology evidence="1">Multi-pass membrane protein</topology>
    </subcellularLocation>
</comment>
<evidence type="ECO:0000256" key="6">
    <source>
        <dbReference type="ARBA" id="ARBA00023136"/>
    </source>
</evidence>
<evidence type="ECO:0000313" key="9">
    <source>
        <dbReference type="Proteomes" id="UP000515152"/>
    </source>
</evidence>
<dbReference type="GO" id="GO:0005789">
    <property type="term" value="C:endoplasmic reticulum membrane"/>
    <property type="evidence" value="ECO:0007669"/>
    <property type="project" value="UniProtKB-SubCell"/>
</dbReference>
<dbReference type="PANTHER" id="PTHR13906">
    <property type="entry name" value="PORCUPINE"/>
    <property type="match status" value="1"/>
</dbReference>
<organism evidence="9 10">
    <name type="scientific">Clupea harengus</name>
    <name type="common">Atlantic herring</name>
    <dbReference type="NCBI Taxonomy" id="7950"/>
    <lineage>
        <taxon>Eukaryota</taxon>
        <taxon>Metazoa</taxon>
        <taxon>Chordata</taxon>
        <taxon>Craniata</taxon>
        <taxon>Vertebrata</taxon>
        <taxon>Euteleostomi</taxon>
        <taxon>Actinopterygii</taxon>
        <taxon>Neopterygii</taxon>
        <taxon>Teleostei</taxon>
        <taxon>Clupei</taxon>
        <taxon>Clupeiformes</taxon>
        <taxon>Clupeoidei</taxon>
        <taxon>Clupeidae</taxon>
        <taxon>Clupea</taxon>
    </lineage>
</organism>
<feature type="transmembrane region" description="Helical" evidence="8">
    <location>
        <begin position="157"/>
        <end position="179"/>
    </location>
</feature>
<dbReference type="OrthoDB" id="286734at2759"/>
<feature type="transmembrane region" description="Helical" evidence="8">
    <location>
        <begin position="42"/>
        <end position="75"/>
    </location>
</feature>
<dbReference type="PANTHER" id="PTHR13906:SF3">
    <property type="entry name" value="GHRELIN O-ACYLTRANSFERASE"/>
    <property type="match status" value="1"/>
</dbReference>
<dbReference type="GO" id="GO:0030258">
    <property type="term" value="P:lipid modification"/>
    <property type="evidence" value="ECO:0007669"/>
    <property type="project" value="TreeGrafter"/>
</dbReference>
<dbReference type="GO" id="GO:0016412">
    <property type="term" value="F:serine O-acyltransferase activity"/>
    <property type="evidence" value="ECO:0007669"/>
    <property type="project" value="TreeGrafter"/>
</dbReference>
<name>A0A6P8FJ02_CLUHA</name>
<keyword evidence="4" id="KW-0256">Endoplasmic reticulum</keyword>
<feature type="transmembrane region" description="Helical" evidence="8">
    <location>
        <begin position="401"/>
        <end position="426"/>
    </location>
</feature>
<evidence type="ECO:0000256" key="7">
    <source>
        <dbReference type="ARBA" id="ARBA00023315"/>
    </source>
</evidence>
<dbReference type="GeneID" id="105907545"/>
<dbReference type="AlphaFoldDB" id="A0A6P8FJ02"/>
<keyword evidence="6 8" id="KW-0472">Membrane</keyword>
<evidence type="ECO:0000256" key="1">
    <source>
        <dbReference type="ARBA" id="ARBA00004477"/>
    </source>
</evidence>
<dbReference type="KEGG" id="char:105907545"/>
<keyword evidence="9" id="KW-1185">Reference proteome</keyword>
<reference evidence="10" key="1">
    <citation type="submission" date="2025-08" db="UniProtKB">
        <authorList>
            <consortium name="RefSeq"/>
        </authorList>
    </citation>
    <scope>IDENTIFICATION</scope>
</reference>
<feature type="transmembrane region" description="Helical" evidence="8">
    <location>
        <begin position="375"/>
        <end position="395"/>
    </location>
</feature>
<evidence type="ECO:0000256" key="2">
    <source>
        <dbReference type="ARBA" id="ARBA00022679"/>
    </source>
</evidence>
<evidence type="ECO:0000256" key="8">
    <source>
        <dbReference type="SAM" id="Phobius"/>
    </source>
</evidence>
<keyword evidence="3 8" id="KW-0812">Transmembrane</keyword>
<dbReference type="Pfam" id="PF03062">
    <property type="entry name" value="MBOAT"/>
    <property type="match status" value="1"/>
</dbReference>
<dbReference type="InterPro" id="IPR004299">
    <property type="entry name" value="MBOAT_fam"/>
</dbReference>
<evidence type="ECO:0000256" key="3">
    <source>
        <dbReference type="ARBA" id="ARBA00022692"/>
    </source>
</evidence>
<gene>
    <name evidence="10" type="primary">mboat4</name>
</gene>
<proteinExistence type="predicted"/>
<protein>
    <submittedName>
        <fullName evidence="10">Ghrelin O-acyltransferase</fullName>
    </submittedName>
</protein>
<dbReference type="CTD" id="619373"/>
<keyword evidence="7" id="KW-0012">Acyltransferase</keyword>
<feature type="transmembrane region" description="Helical" evidence="8">
    <location>
        <begin position="12"/>
        <end position="30"/>
    </location>
</feature>
<dbReference type="RefSeq" id="XP_031425929.1">
    <property type="nucleotide sequence ID" value="XM_031570069.2"/>
</dbReference>
<keyword evidence="5 8" id="KW-1133">Transmembrane helix</keyword>
<sequence length="427" mass="49149">MASIWDFSGSAQLMYQILSLPFALIFYCLATNGYLTLTQRYLYLGVGGFSLAVISMGWYSIVLFVSVIMSALLIYYLDSQIIHPWIFTVQMFWQSLWHVFLLIRLLWHEEPTDHRLLLMVSSLMLLTQRVTSVSMDLEEGKVILPPRFKGRVYSSHLLPFACYSLSFVFLLGGPLCPYDQFVSFVQHIQQNPPPSPLNRVSLRLLWVLILEGIKHVLTIILKVSSVNLNNFGGLQGVLWVWNLSLLLKMSYYSHWALSECLCNATGLGFCAKRPTGSQRWNGLSDGELWTTETSCRLSEFTRQWNGTTAAWLRRLIYQRCQTFPLGLTFAFSALWHGLHPGQVAGFFLWATSVKADYQVHKYLSPRLTSPWTRKVFRCLSWIQTQMVMACVIVTIELWHVTLWSFCMNYISIFPLIYICLLTALSFC</sequence>